<evidence type="ECO:0000256" key="1">
    <source>
        <dbReference type="SAM" id="SignalP"/>
    </source>
</evidence>
<dbReference type="AlphaFoldDB" id="A0A7V7PN28"/>
<protein>
    <submittedName>
        <fullName evidence="2">Uncharacterized protein</fullName>
    </submittedName>
</protein>
<keyword evidence="3" id="KW-1185">Reference proteome</keyword>
<dbReference type="Proteomes" id="UP000432089">
    <property type="component" value="Unassembled WGS sequence"/>
</dbReference>
<dbReference type="RefSeq" id="WP_150971127.1">
    <property type="nucleotide sequence ID" value="NZ_VZDO01000012.1"/>
</dbReference>
<comment type="caution">
    <text evidence="2">The sequence shown here is derived from an EMBL/GenBank/DDBJ whole genome shotgun (WGS) entry which is preliminary data.</text>
</comment>
<evidence type="ECO:0000313" key="2">
    <source>
        <dbReference type="EMBL" id="KAB0678874.1"/>
    </source>
</evidence>
<feature type="chain" id="PRO_5031012643" evidence="1">
    <location>
        <begin position="20"/>
        <end position="122"/>
    </location>
</feature>
<dbReference type="EMBL" id="VZDO01000012">
    <property type="protein sequence ID" value="KAB0678874.1"/>
    <property type="molecule type" value="Genomic_DNA"/>
</dbReference>
<organism evidence="2 3">
    <name type="scientific">Plantimonas leprariae</name>
    <dbReference type="NCBI Taxonomy" id="2615207"/>
    <lineage>
        <taxon>Bacteria</taxon>
        <taxon>Pseudomonadati</taxon>
        <taxon>Pseudomonadota</taxon>
        <taxon>Alphaproteobacteria</taxon>
        <taxon>Hyphomicrobiales</taxon>
        <taxon>Aurantimonadaceae</taxon>
        <taxon>Plantimonas</taxon>
    </lineage>
</organism>
<sequence length="122" mass="13646">MRSQAVLLTLLLSGFGMQAADAEMRPVSIQNDGINPIYRLYGWPSDLVPRTFNLLVQPILPGDSRDIKVEDAYGSCTFTFQADFNNPRKPLRPTRIKPKYINLAFREGVNLCGASAAKVLFR</sequence>
<proteinExistence type="predicted"/>
<gene>
    <name evidence="2" type="ORF">F6X38_15465</name>
</gene>
<evidence type="ECO:0000313" key="3">
    <source>
        <dbReference type="Proteomes" id="UP000432089"/>
    </source>
</evidence>
<reference evidence="2 3" key="1">
    <citation type="submission" date="2019-09" db="EMBL/GenBank/DDBJ databases">
        <title>YIM 132180 draft genome.</title>
        <authorList>
            <person name="Zhang K."/>
        </authorList>
    </citation>
    <scope>NUCLEOTIDE SEQUENCE [LARGE SCALE GENOMIC DNA]</scope>
    <source>
        <strain evidence="2 3">YIM 132180</strain>
    </source>
</reference>
<keyword evidence="1" id="KW-0732">Signal</keyword>
<feature type="signal peptide" evidence="1">
    <location>
        <begin position="1"/>
        <end position="19"/>
    </location>
</feature>
<accession>A0A7V7PN28</accession>
<name>A0A7V7PN28_9HYPH</name>